<evidence type="ECO:0008006" key="3">
    <source>
        <dbReference type="Google" id="ProtNLM"/>
    </source>
</evidence>
<reference evidence="1 2" key="1">
    <citation type="submission" date="2024-02" db="EMBL/GenBank/DDBJ databases">
        <title>A draft genome for the cacao thread blight pathogen Marasmius crinis-equi.</title>
        <authorList>
            <person name="Cohen S.P."/>
            <person name="Baruah I.K."/>
            <person name="Amoako-Attah I."/>
            <person name="Bukari Y."/>
            <person name="Meinhardt L.W."/>
            <person name="Bailey B.A."/>
        </authorList>
    </citation>
    <scope>NUCLEOTIDE SEQUENCE [LARGE SCALE GENOMIC DNA]</scope>
    <source>
        <strain evidence="1 2">GH-76</strain>
    </source>
</reference>
<dbReference type="EMBL" id="JBAHYK010000623">
    <property type="protein sequence ID" value="KAL0572503.1"/>
    <property type="molecule type" value="Genomic_DNA"/>
</dbReference>
<sequence length="699" mass="80636">MEPEEPGCFHPFHSPYLRLYEKEETYLHSLQSDRLWQEPQIQHQLYNRPAEVTLEGDNSQSEWYDFDAYRYYHVKRFLGSLKGFFTGKLDMSGRHPQRFSELSTTYLQLKTDIDNLRETAKLEEYEIRYENARTKTSSLYVVTDEELWKECRLKWKLPRLVEFDWLVHGIDTLAERLEKAIEKANGEPIFQKLTLIKMPVELLDLIFRLADLQRARLLASTCKLMKDIGMPYLHHERSMILRFASHEQLKEIKEILGELEKDVLDRLAMEKSRNLITLAEHLVSRPEITNAIRNLYISDRWKSDCWELPSFRPYTHDQIYYGPINSSLSTFLASCHGLTHLSVSNFSLTNEWFVAISQLSNLHTLRLVYTCVDNVSVQNDILSCLVPTSPHILNLHIRECDAREGDPPTRESNGEGLWFILLLFPNLVTLNHYLIHDPGAIRVPSLAIQDRSDLFCRGLQRLNIKIILEDVPSLTAWILSSHLRTLTPCTLTHFKLRTDRPMPDVVVFELLQVMSTGLTALEVLVLEGIEGGSLNIIETIAQLFPDLLGLTLILGTNQKQNASKDRVWPRASWEYARRFRIFRRLVYFGWNFHVPEDDVTGLGILGLEAGTGLTLEEGADEVGDAVASIARPFACYCPTLEALCLEKAKPYACFIERGARGEVETKNIWQVPFNRGISSQEWNPCDFRPEWKPVMPIAA</sequence>
<gene>
    <name evidence="1" type="ORF">V5O48_009468</name>
</gene>
<evidence type="ECO:0000313" key="1">
    <source>
        <dbReference type="EMBL" id="KAL0572503.1"/>
    </source>
</evidence>
<dbReference type="SUPFAM" id="SSF52047">
    <property type="entry name" value="RNI-like"/>
    <property type="match status" value="1"/>
</dbReference>
<name>A0ABR3FBS0_9AGAR</name>
<protein>
    <recommendedName>
        <fullName evidence="3">F-box domain-containing protein</fullName>
    </recommendedName>
</protein>
<evidence type="ECO:0000313" key="2">
    <source>
        <dbReference type="Proteomes" id="UP001465976"/>
    </source>
</evidence>
<dbReference type="Proteomes" id="UP001465976">
    <property type="component" value="Unassembled WGS sequence"/>
</dbReference>
<comment type="caution">
    <text evidence="1">The sequence shown here is derived from an EMBL/GenBank/DDBJ whole genome shotgun (WGS) entry which is preliminary data.</text>
</comment>
<proteinExistence type="predicted"/>
<keyword evidence="2" id="KW-1185">Reference proteome</keyword>
<dbReference type="InterPro" id="IPR032675">
    <property type="entry name" value="LRR_dom_sf"/>
</dbReference>
<accession>A0ABR3FBS0</accession>
<organism evidence="1 2">
    <name type="scientific">Marasmius crinis-equi</name>
    <dbReference type="NCBI Taxonomy" id="585013"/>
    <lineage>
        <taxon>Eukaryota</taxon>
        <taxon>Fungi</taxon>
        <taxon>Dikarya</taxon>
        <taxon>Basidiomycota</taxon>
        <taxon>Agaricomycotina</taxon>
        <taxon>Agaricomycetes</taxon>
        <taxon>Agaricomycetidae</taxon>
        <taxon>Agaricales</taxon>
        <taxon>Marasmiineae</taxon>
        <taxon>Marasmiaceae</taxon>
        <taxon>Marasmius</taxon>
    </lineage>
</organism>
<dbReference type="Gene3D" id="3.80.10.10">
    <property type="entry name" value="Ribonuclease Inhibitor"/>
    <property type="match status" value="1"/>
</dbReference>